<protein>
    <submittedName>
        <fullName evidence="2">DNA-directed RNA polymerase</fullName>
    </submittedName>
</protein>
<name>A0A1I7ZDV3_9BILA</name>
<evidence type="ECO:0000313" key="1">
    <source>
        <dbReference type="Proteomes" id="UP000095287"/>
    </source>
</evidence>
<reference evidence="2" key="1">
    <citation type="submission" date="2016-11" db="UniProtKB">
        <authorList>
            <consortium name="WormBaseParasite"/>
        </authorList>
    </citation>
    <scope>IDENTIFICATION</scope>
</reference>
<dbReference type="WBParaSite" id="L893_g25401.t1">
    <property type="protein sequence ID" value="L893_g25401.t1"/>
    <property type="gene ID" value="L893_g25401"/>
</dbReference>
<organism evidence="1 2">
    <name type="scientific">Steinernema glaseri</name>
    <dbReference type="NCBI Taxonomy" id="37863"/>
    <lineage>
        <taxon>Eukaryota</taxon>
        <taxon>Metazoa</taxon>
        <taxon>Ecdysozoa</taxon>
        <taxon>Nematoda</taxon>
        <taxon>Chromadorea</taxon>
        <taxon>Rhabditida</taxon>
        <taxon>Tylenchina</taxon>
        <taxon>Panagrolaimomorpha</taxon>
        <taxon>Strongyloidoidea</taxon>
        <taxon>Steinernematidae</taxon>
        <taxon>Steinernema</taxon>
    </lineage>
</organism>
<keyword evidence="1" id="KW-1185">Reference proteome</keyword>
<proteinExistence type="predicted"/>
<accession>A0A1I7ZDV3</accession>
<evidence type="ECO:0000313" key="2">
    <source>
        <dbReference type="WBParaSite" id="L893_g25401.t1"/>
    </source>
</evidence>
<sequence>MKKLQRKPNRWRDDDEYSANSLGVCFSKKILEAVLSRKLSSALVNCHDTFEDINCCVVCNELWASVRVRFQVDLRSHFQFNRTEESGSMTITWWSGAEKVQPKE</sequence>
<dbReference type="AlphaFoldDB" id="A0A1I7ZDV3"/>
<dbReference type="Proteomes" id="UP000095287">
    <property type="component" value="Unplaced"/>
</dbReference>